<dbReference type="EMBL" id="QSHL01000010">
    <property type="protein sequence ID" value="RHC04659.1"/>
    <property type="molecule type" value="Genomic_DNA"/>
</dbReference>
<evidence type="ECO:0000256" key="6">
    <source>
        <dbReference type="SAM" id="Phobius"/>
    </source>
</evidence>
<evidence type="ECO:0000256" key="5">
    <source>
        <dbReference type="ARBA" id="ARBA00023136"/>
    </source>
</evidence>
<dbReference type="SMART" id="SM00267">
    <property type="entry name" value="GGDEF"/>
    <property type="match status" value="1"/>
</dbReference>
<dbReference type="NCBIfam" id="TIGR00254">
    <property type="entry name" value="GGDEF"/>
    <property type="match status" value="1"/>
</dbReference>
<dbReference type="Proteomes" id="UP000265808">
    <property type="component" value="Unassembled WGS sequence"/>
</dbReference>
<dbReference type="Gene3D" id="3.30.450.20">
    <property type="entry name" value="PAS domain"/>
    <property type="match status" value="1"/>
</dbReference>
<dbReference type="SUPFAM" id="SSF55073">
    <property type="entry name" value="Nucleotide cyclase"/>
    <property type="match status" value="1"/>
</dbReference>
<organism evidence="8 9">
    <name type="scientific">Blautia obeum</name>
    <dbReference type="NCBI Taxonomy" id="40520"/>
    <lineage>
        <taxon>Bacteria</taxon>
        <taxon>Bacillati</taxon>
        <taxon>Bacillota</taxon>
        <taxon>Clostridia</taxon>
        <taxon>Lachnospirales</taxon>
        <taxon>Lachnospiraceae</taxon>
        <taxon>Blautia</taxon>
    </lineage>
</organism>
<feature type="transmembrane region" description="Helical" evidence="6">
    <location>
        <begin position="288"/>
        <end position="306"/>
    </location>
</feature>
<dbReference type="InterPro" id="IPR029787">
    <property type="entry name" value="Nucleotide_cyclase"/>
</dbReference>
<dbReference type="PANTHER" id="PTHR45138:SF9">
    <property type="entry name" value="DIGUANYLATE CYCLASE DGCM-RELATED"/>
    <property type="match status" value="1"/>
</dbReference>
<dbReference type="GO" id="GO:0052621">
    <property type="term" value="F:diguanylate cyclase activity"/>
    <property type="evidence" value="ECO:0007669"/>
    <property type="project" value="TreeGrafter"/>
</dbReference>
<accession>A0A454HFF3</accession>
<evidence type="ECO:0000256" key="4">
    <source>
        <dbReference type="ARBA" id="ARBA00022989"/>
    </source>
</evidence>
<evidence type="ECO:0000256" key="3">
    <source>
        <dbReference type="ARBA" id="ARBA00022692"/>
    </source>
</evidence>
<dbReference type="GO" id="GO:0005886">
    <property type="term" value="C:plasma membrane"/>
    <property type="evidence" value="ECO:0007669"/>
    <property type="project" value="UniProtKB-SubCell"/>
</dbReference>
<keyword evidence="2" id="KW-1003">Cell membrane</keyword>
<feature type="domain" description="GGDEF" evidence="7">
    <location>
        <begin position="348"/>
        <end position="481"/>
    </location>
</feature>
<dbReference type="InterPro" id="IPR033479">
    <property type="entry name" value="dCache_1"/>
</dbReference>
<proteinExistence type="predicted"/>
<keyword evidence="4 6" id="KW-1133">Transmembrane helix</keyword>
<dbReference type="PROSITE" id="PS50887">
    <property type="entry name" value="GGDEF"/>
    <property type="match status" value="1"/>
</dbReference>
<sequence>MSTHYVAAIIIFICAVVISLGVFLLYVQKSIDTNSQKTMTSNVAKQSNHALSILNIHYGFLNSIADKMGDSSDILSDENMELLVSLAANTDFERTALIEADGTAYYDNGAIKNVSQRKYFLEAMKGQATLSDPLDSSIDQETRVILCVPVRCNDRIIGALGGSYNVTALSQMLFNDIFDDAGYSLIVTKEGEIISYDGEPSYHKITYGDNFFDFYKDRTLLSKNSLVNVKKDFSAGNDGLIKIRTDSNKKSDQYIAYTQLGMNDWMICYVIPVSDAQNSYSFIKSYEGIFMSVFCILVLLLVFYIIHNNRIRNEELRHDAQTDGLTGVLNKRTTEALINEILEQRPHEKGTFIILDVDKFKEVNDHYGHAVGDIVLSTLGQTLRNYFRENDIIGRIGGDEFVIYMCKTESKERAVTRIRALADTIKNLSFAEMNGHHITISIGIAFAPEHGTCYMDLYKNADTALYETKQNGRDGYFLFQKQDSII</sequence>
<evidence type="ECO:0000313" key="8">
    <source>
        <dbReference type="EMBL" id="RHC04659.1"/>
    </source>
</evidence>
<name>A0A454HFF3_9FIRM</name>
<dbReference type="PANTHER" id="PTHR45138">
    <property type="entry name" value="REGULATORY COMPONENTS OF SENSORY TRANSDUCTION SYSTEM"/>
    <property type="match status" value="1"/>
</dbReference>
<dbReference type="AlphaFoldDB" id="A0A454HFF3"/>
<evidence type="ECO:0000256" key="1">
    <source>
        <dbReference type="ARBA" id="ARBA00004651"/>
    </source>
</evidence>
<dbReference type="GO" id="GO:1902201">
    <property type="term" value="P:negative regulation of bacterial-type flagellum-dependent cell motility"/>
    <property type="evidence" value="ECO:0007669"/>
    <property type="project" value="TreeGrafter"/>
</dbReference>
<protein>
    <submittedName>
        <fullName evidence="8">Sensor domain-containing diguanylate cyclase</fullName>
    </submittedName>
</protein>
<evidence type="ECO:0000259" key="7">
    <source>
        <dbReference type="PROSITE" id="PS50887"/>
    </source>
</evidence>
<keyword evidence="3 6" id="KW-0812">Transmembrane</keyword>
<evidence type="ECO:0000313" key="9">
    <source>
        <dbReference type="Proteomes" id="UP000265808"/>
    </source>
</evidence>
<feature type="transmembrane region" description="Helical" evidence="6">
    <location>
        <begin position="6"/>
        <end position="27"/>
    </location>
</feature>
<dbReference type="Pfam" id="PF02743">
    <property type="entry name" value="dCache_1"/>
    <property type="match status" value="1"/>
</dbReference>
<comment type="subcellular location">
    <subcellularLocation>
        <location evidence="1">Cell membrane</location>
        <topology evidence="1">Multi-pass membrane protein</topology>
    </subcellularLocation>
</comment>
<keyword evidence="5 6" id="KW-0472">Membrane</keyword>
<dbReference type="GO" id="GO:0043709">
    <property type="term" value="P:cell adhesion involved in single-species biofilm formation"/>
    <property type="evidence" value="ECO:0007669"/>
    <property type="project" value="TreeGrafter"/>
</dbReference>
<dbReference type="FunFam" id="3.30.70.270:FF:000001">
    <property type="entry name" value="Diguanylate cyclase domain protein"/>
    <property type="match status" value="1"/>
</dbReference>
<dbReference type="InterPro" id="IPR043128">
    <property type="entry name" value="Rev_trsase/Diguanyl_cyclase"/>
</dbReference>
<dbReference type="InterPro" id="IPR050469">
    <property type="entry name" value="Diguanylate_Cyclase"/>
</dbReference>
<evidence type="ECO:0000256" key="2">
    <source>
        <dbReference type="ARBA" id="ARBA00022475"/>
    </source>
</evidence>
<dbReference type="Gene3D" id="3.30.70.270">
    <property type="match status" value="1"/>
</dbReference>
<gene>
    <name evidence="8" type="ORF">DW859_13415</name>
</gene>
<comment type="caution">
    <text evidence="8">The sequence shown here is derived from an EMBL/GenBank/DDBJ whole genome shotgun (WGS) entry which is preliminary data.</text>
</comment>
<dbReference type="CDD" id="cd01949">
    <property type="entry name" value="GGDEF"/>
    <property type="match status" value="1"/>
</dbReference>
<reference evidence="8 9" key="1">
    <citation type="submission" date="2018-08" db="EMBL/GenBank/DDBJ databases">
        <title>A genome reference for cultivated species of the human gut microbiota.</title>
        <authorList>
            <person name="Zou Y."/>
            <person name="Xue W."/>
            <person name="Luo G."/>
        </authorList>
    </citation>
    <scope>NUCLEOTIDE SEQUENCE [LARGE SCALE GENOMIC DNA]</scope>
    <source>
        <strain evidence="8 9">AM37-4AC</strain>
    </source>
</reference>
<dbReference type="Pfam" id="PF00990">
    <property type="entry name" value="GGDEF"/>
    <property type="match status" value="1"/>
</dbReference>
<dbReference type="InterPro" id="IPR000160">
    <property type="entry name" value="GGDEF_dom"/>
</dbReference>